<feature type="domain" description="HTH luxR-type" evidence="4">
    <location>
        <begin position="901"/>
        <end position="966"/>
    </location>
</feature>
<dbReference type="GO" id="GO:0005737">
    <property type="term" value="C:cytoplasm"/>
    <property type="evidence" value="ECO:0007669"/>
    <property type="project" value="TreeGrafter"/>
</dbReference>
<dbReference type="Proteomes" id="UP000237846">
    <property type="component" value="Unassembled WGS sequence"/>
</dbReference>
<evidence type="ECO:0000256" key="2">
    <source>
        <dbReference type="ARBA" id="ARBA00022840"/>
    </source>
</evidence>
<dbReference type="Pfam" id="PF13191">
    <property type="entry name" value="AAA_16"/>
    <property type="match status" value="1"/>
</dbReference>
<protein>
    <submittedName>
        <fullName evidence="5">Regulatory LuxR family protein</fullName>
    </submittedName>
</protein>
<dbReference type="InterPro" id="IPR027417">
    <property type="entry name" value="P-loop_NTPase"/>
</dbReference>
<dbReference type="EMBL" id="PVZC01000008">
    <property type="protein sequence ID" value="PRX96304.1"/>
    <property type="molecule type" value="Genomic_DNA"/>
</dbReference>
<sequence>MLADMEAREQSTVFVGRGRELRSLLDDGDDARRGGATGVLVAGEAGVGKSRLLREYTARTPMGRVVTGGCLELGADGMPFAPFVAVLRELSRGPAGPGGDRHELARLLPEPGPQPDGAAEGRARLFEAVLTALEHAAEPGGLTVIVEDLHWADASSRELLVFLLRNLGRAPVQLIASYRADDLHRTHPLRRLLPELERLPPVRRLELAPLSRAEVADLAAGIRGRGLDPRTLDLVYERSGGNPLFVESLLAEQGTGRTPVPDGPRELLLGRTSGLDGTARRVVGAVSAGGEPVRHALLAAVAGLPEEELDAALRAAVDANVLTVVRDGYAFRHTLLREAVYQDLLPGECARTHRRYAEVLAEGLPGVPEAEAAAQLAHHAYAVHDLPKALSAAWRSAEAASSALAHPERLRMLERVLELWDQVPDAPERVGHGRPEVVYRTARTALAAGHPVRAARYATEGLEELYDGDPRTLTRGALPDDGRAAMIGRLLHARGEALKESGRDGSLEDLAAAGQVLPARHPSRAAVHAAMAASMMVRGHSASAALPARRALELARATGDGRTEADALITLATLDEGADPEPALGMLREALRLARAAGRPQVEMRAYVNTGSVLWRAGRFDDQAATAREGLARARELGLARTHAAMLSSVLSVALMERGHLAEARAAVREVPEPDSPLARAWLLERAAELDLVAGELAAARESVDAYLRLLPEGSSSPLEILPARDDRMRLALAEGRPELAAALSLEVVERPPRWLTGMPLWGMLREHAELAVRLRAESAAHPGLGTMADRVAAAVRKMAEREPPAAVMGLLRAHAVRAALAEDPADAVPHWADAVAVARRIGARLDLIRALTALGAARHALGAAAEAERNLAEAAELAQACGAGLLAREVAAVRARTGGPPAPPAGLTAREAEVLGLVAQGRTNREIAERLVISAKTVSVHVSKVLAKLGVSNRHAAAVRARDLGLG</sequence>
<dbReference type="SMART" id="SM00421">
    <property type="entry name" value="HTH_LUXR"/>
    <property type="match status" value="1"/>
</dbReference>
<dbReference type="PANTHER" id="PTHR16305">
    <property type="entry name" value="TESTICULAR SOLUBLE ADENYLYL CYCLASE"/>
    <property type="match status" value="1"/>
</dbReference>
<accession>A0A2T0PXN6</accession>
<comment type="caution">
    <text evidence="5">The sequence shown here is derived from an EMBL/GenBank/DDBJ whole genome shotgun (WGS) entry which is preliminary data.</text>
</comment>
<evidence type="ECO:0000259" key="4">
    <source>
        <dbReference type="PROSITE" id="PS50043"/>
    </source>
</evidence>
<dbReference type="InterPro" id="IPR041664">
    <property type="entry name" value="AAA_16"/>
</dbReference>
<dbReference type="Pfam" id="PF00196">
    <property type="entry name" value="GerE"/>
    <property type="match status" value="1"/>
</dbReference>
<evidence type="ECO:0000256" key="1">
    <source>
        <dbReference type="ARBA" id="ARBA00022741"/>
    </source>
</evidence>
<dbReference type="AlphaFoldDB" id="A0A2T0PXN6"/>
<keyword evidence="6" id="KW-1185">Reference proteome</keyword>
<dbReference type="InterPro" id="IPR036388">
    <property type="entry name" value="WH-like_DNA-bd_sf"/>
</dbReference>
<dbReference type="Gene3D" id="1.25.40.10">
    <property type="entry name" value="Tetratricopeptide repeat domain"/>
    <property type="match status" value="1"/>
</dbReference>
<reference evidence="5 6" key="1">
    <citation type="submission" date="2018-03" db="EMBL/GenBank/DDBJ databases">
        <title>Genomic Encyclopedia of Archaeal and Bacterial Type Strains, Phase II (KMG-II): from individual species to whole genera.</title>
        <authorList>
            <person name="Goeker M."/>
        </authorList>
    </citation>
    <scope>NUCLEOTIDE SEQUENCE [LARGE SCALE GENOMIC DNA]</scope>
    <source>
        <strain evidence="5 6">DSM 45601</strain>
    </source>
</reference>
<evidence type="ECO:0000256" key="3">
    <source>
        <dbReference type="SAM" id="MobiDB-lite"/>
    </source>
</evidence>
<dbReference type="InterPro" id="IPR016032">
    <property type="entry name" value="Sig_transdc_resp-reg_C-effctor"/>
</dbReference>
<dbReference type="CDD" id="cd06170">
    <property type="entry name" value="LuxR_C_like"/>
    <property type="match status" value="1"/>
</dbReference>
<dbReference type="InterPro" id="IPR000792">
    <property type="entry name" value="Tscrpt_reg_LuxR_C"/>
</dbReference>
<dbReference type="GO" id="GO:0004016">
    <property type="term" value="F:adenylate cyclase activity"/>
    <property type="evidence" value="ECO:0007669"/>
    <property type="project" value="TreeGrafter"/>
</dbReference>
<organism evidence="5 6">
    <name type="scientific">Allonocardiopsis opalescens</name>
    <dbReference type="NCBI Taxonomy" id="1144618"/>
    <lineage>
        <taxon>Bacteria</taxon>
        <taxon>Bacillati</taxon>
        <taxon>Actinomycetota</taxon>
        <taxon>Actinomycetes</taxon>
        <taxon>Streptosporangiales</taxon>
        <taxon>Allonocardiopsis</taxon>
    </lineage>
</organism>
<evidence type="ECO:0000313" key="5">
    <source>
        <dbReference type="EMBL" id="PRX96304.1"/>
    </source>
</evidence>
<feature type="region of interest" description="Disordered" evidence="3">
    <location>
        <begin position="94"/>
        <end position="119"/>
    </location>
</feature>
<keyword evidence="2" id="KW-0067">ATP-binding</keyword>
<dbReference type="SUPFAM" id="SSF48452">
    <property type="entry name" value="TPR-like"/>
    <property type="match status" value="1"/>
</dbReference>
<dbReference type="GO" id="GO:0003677">
    <property type="term" value="F:DNA binding"/>
    <property type="evidence" value="ECO:0007669"/>
    <property type="project" value="InterPro"/>
</dbReference>
<dbReference type="SUPFAM" id="SSF52540">
    <property type="entry name" value="P-loop containing nucleoside triphosphate hydrolases"/>
    <property type="match status" value="1"/>
</dbReference>
<dbReference type="GO" id="GO:0005524">
    <property type="term" value="F:ATP binding"/>
    <property type="evidence" value="ECO:0007669"/>
    <property type="project" value="UniProtKB-KW"/>
</dbReference>
<evidence type="ECO:0000313" key="6">
    <source>
        <dbReference type="Proteomes" id="UP000237846"/>
    </source>
</evidence>
<dbReference type="PROSITE" id="PS50043">
    <property type="entry name" value="HTH_LUXR_2"/>
    <property type="match status" value="1"/>
</dbReference>
<gene>
    <name evidence="5" type="ORF">CLV72_108311</name>
</gene>
<keyword evidence="1" id="KW-0547">Nucleotide-binding</keyword>
<dbReference type="Gene3D" id="1.10.10.10">
    <property type="entry name" value="Winged helix-like DNA-binding domain superfamily/Winged helix DNA-binding domain"/>
    <property type="match status" value="1"/>
</dbReference>
<dbReference type="InterPro" id="IPR011990">
    <property type="entry name" value="TPR-like_helical_dom_sf"/>
</dbReference>
<name>A0A2T0PXN6_9ACTN</name>
<dbReference type="PANTHER" id="PTHR16305:SF35">
    <property type="entry name" value="TRANSCRIPTIONAL ACTIVATOR DOMAIN"/>
    <property type="match status" value="1"/>
</dbReference>
<proteinExistence type="predicted"/>
<dbReference type="GO" id="GO:0006355">
    <property type="term" value="P:regulation of DNA-templated transcription"/>
    <property type="evidence" value="ECO:0007669"/>
    <property type="project" value="InterPro"/>
</dbReference>
<dbReference type="SUPFAM" id="SSF46894">
    <property type="entry name" value="C-terminal effector domain of the bipartite response regulators"/>
    <property type="match status" value="1"/>
</dbReference>
<dbReference type="PRINTS" id="PR00038">
    <property type="entry name" value="HTHLUXR"/>
</dbReference>